<dbReference type="EMBL" id="JAAAXW010000043">
    <property type="protein sequence ID" value="KAF9547368.1"/>
    <property type="molecule type" value="Genomic_DNA"/>
</dbReference>
<keyword evidence="3" id="KW-1185">Reference proteome</keyword>
<protein>
    <recommendedName>
        <fullName evidence="4">Steroid 5-alpha reductase C-terminal domain-containing protein</fullName>
    </recommendedName>
</protein>
<dbReference type="Gene3D" id="1.20.120.1630">
    <property type="match status" value="1"/>
</dbReference>
<keyword evidence="1" id="KW-1133">Transmembrane helix</keyword>
<dbReference type="InterPro" id="IPR010721">
    <property type="entry name" value="UstE-like"/>
</dbReference>
<keyword evidence="1" id="KW-0472">Membrane</keyword>
<dbReference type="AlphaFoldDB" id="A0A9P6FB92"/>
<reference evidence="2" key="1">
    <citation type="journal article" date="2020" name="Fungal Divers.">
        <title>Resolving the Mortierellaceae phylogeny through synthesis of multi-gene phylogenetics and phylogenomics.</title>
        <authorList>
            <person name="Vandepol N."/>
            <person name="Liber J."/>
            <person name="Desiro A."/>
            <person name="Na H."/>
            <person name="Kennedy M."/>
            <person name="Barry K."/>
            <person name="Grigoriev I.V."/>
            <person name="Miller A.N."/>
            <person name="O'Donnell K."/>
            <person name="Stajich J.E."/>
            <person name="Bonito G."/>
        </authorList>
    </citation>
    <scope>NUCLEOTIDE SEQUENCE</scope>
    <source>
        <strain evidence="2">NRRL 2591</strain>
    </source>
</reference>
<organism evidence="2 3">
    <name type="scientific">Mortierella hygrophila</name>
    <dbReference type="NCBI Taxonomy" id="979708"/>
    <lineage>
        <taxon>Eukaryota</taxon>
        <taxon>Fungi</taxon>
        <taxon>Fungi incertae sedis</taxon>
        <taxon>Mucoromycota</taxon>
        <taxon>Mortierellomycotina</taxon>
        <taxon>Mortierellomycetes</taxon>
        <taxon>Mortierellales</taxon>
        <taxon>Mortierellaceae</taxon>
        <taxon>Mortierella</taxon>
    </lineage>
</organism>
<evidence type="ECO:0000313" key="2">
    <source>
        <dbReference type="EMBL" id="KAF9547368.1"/>
    </source>
</evidence>
<proteinExistence type="predicted"/>
<feature type="transmembrane region" description="Helical" evidence="1">
    <location>
        <begin position="151"/>
        <end position="181"/>
    </location>
</feature>
<sequence length="342" mass="39266">MMPTFVDVYGWEAVAKLLTDIYNNLSIPTSDNSNFIYNLLHFHAGADPLEFAIRTSLLCAFICWFLTMANGTHSWVDKLWSIIPAVYAIHFAVRDMLYWPQDVAFQYVPRLYVAAFLISVWAIRLTYNFYRKGGYGFDSEDYRWPYIASKVPGFLWFFFNIGFICLFQNLLLAFIVAPVYFSWKAALIENTPLNWIDALATLLFIGGLALETVADGQQWAFQEGKRIAVEKKEVLTGDNKRGFLTQGLFKYSRHPNFFGEMTVWWSVYLFSVAAGYPTYNAWFNPAIVGVAALTLLFQVSTTLTEYMTSEKYPAYKLYKKTTSRLIPLPAGVSLDELERKSQ</sequence>
<dbReference type="PANTHER" id="PTHR32251:SF23">
    <property type="entry name" value="3-OXO-5-ALPHA-STEROID 4-DEHYDROGENASE (DUF1295)"/>
    <property type="match status" value="1"/>
</dbReference>
<evidence type="ECO:0000256" key="1">
    <source>
        <dbReference type="SAM" id="Phobius"/>
    </source>
</evidence>
<dbReference type="GO" id="GO:0016020">
    <property type="term" value="C:membrane"/>
    <property type="evidence" value="ECO:0007669"/>
    <property type="project" value="TreeGrafter"/>
</dbReference>
<comment type="caution">
    <text evidence="2">The sequence shown here is derived from an EMBL/GenBank/DDBJ whole genome shotgun (WGS) entry which is preliminary data.</text>
</comment>
<dbReference type="Proteomes" id="UP000723463">
    <property type="component" value="Unassembled WGS sequence"/>
</dbReference>
<name>A0A9P6FB92_9FUNG</name>
<gene>
    <name evidence="2" type="ORF">EC957_008554</name>
</gene>
<feature type="transmembrane region" description="Helical" evidence="1">
    <location>
        <begin position="111"/>
        <end position="130"/>
    </location>
</feature>
<accession>A0A9P6FB92</accession>
<feature type="transmembrane region" description="Helical" evidence="1">
    <location>
        <begin position="51"/>
        <end position="67"/>
    </location>
</feature>
<evidence type="ECO:0000313" key="3">
    <source>
        <dbReference type="Proteomes" id="UP000723463"/>
    </source>
</evidence>
<feature type="transmembrane region" description="Helical" evidence="1">
    <location>
        <begin position="79"/>
        <end position="99"/>
    </location>
</feature>
<dbReference type="Pfam" id="PF06966">
    <property type="entry name" value="DUF1295"/>
    <property type="match status" value="1"/>
</dbReference>
<evidence type="ECO:0008006" key="4">
    <source>
        <dbReference type="Google" id="ProtNLM"/>
    </source>
</evidence>
<dbReference type="PANTHER" id="PTHR32251">
    <property type="entry name" value="3-OXO-5-ALPHA-STEROID 4-DEHYDROGENASE"/>
    <property type="match status" value="1"/>
</dbReference>
<feature type="transmembrane region" description="Helical" evidence="1">
    <location>
        <begin position="257"/>
        <end position="276"/>
    </location>
</feature>
<keyword evidence="1" id="KW-0812">Transmembrane</keyword>